<evidence type="ECO:0000256" key="4">
    <source>
        <dbReference type="ARBA" id="ARBA00035135"/>
    </source>
</evidence>
<dbReference type="InterPro" id="IPR001911">
    <property type="entry name" value="Ribosomal_bS21"/>
</dbReference>
<proteinExistence type="inferred from homology"/>
<keyword evidence="2 5" id="KW-0689">Ribosomal protein</keyword>
<dbReference type="EMBL" id="JAAZON010000654">
    <property type="protein sequence ID" value="NMC64344.1"/>
    <property type="molecule type" value="Genomic_DNA"/>
</dbReference>
<accession>A0A7X9FV34</accession>
<comment type="similarity">
    <text evidence="1 5 6">Belongs to the bacterial ribosomal protein bS21 family.</text>
</comment>
<evidence type="ECO:0000313" key="8">
    <source>
        <dbReference type="EMBL" id="NMC64344.1"/>
    </source>
</evidence>
<reference evidence="8 9" key="1">
    <citation type="journal article" date="2020" name="Biotechnol. Biofuels">
        <title>New insights from the biogas microbiome by comprehensive genome-resolved metagenomics of nearly 1600 species originating from multiple anaerobic digesters.</title>
        <authorList>
            <person name="Campanaro S."/>
            <person name="Treu L."/>
            <person name="Rodriguez-R L.M."/>
            <person name="Kovalovszki A."/>
            <person name="Ziels R.M."/>
            <person name="Maus I."/>
            <person name="Zhu X."/>
            <person name="Kougias P.G."/>
            <person name="Basile A."/>
            <person name="Luo G."/>
            <person name="Schluter A."/>
            <person name="Konstantinidis K.T."/>
            <person name="Angelidaki I."/>
        </authorList>
    </citation>
    <scope>NUCLEOTIDE SEQUENCE [LARGE SCALE GENOMIC DNA]</scope>
    <source>
        <strain evidence="8">AS27yjCOA_65</strain>
    </source>
</reference>
<dbReference type="InterPro" id="IPR038380">
    <property type="entry name" value="Ribosomal_bS21_sf"/>
</dbReference>
<evidence type="ECO:0000256" key="6">
    <source>
        <dbReference type="RuleBase" id="RU000667"/>
    </source>
</evidence>
<keyword evidence="3 5" id="KW-0687">Ribonucleoprotein</keyword>
<dbReference type="Gene3D" id="1.20.5.1150">
    <property type="entry name" value="Ribosomal protein S8"/>
    <property type="match status" value="1"/>
</dbReference>
<gene>
    <name evidence="5 8" type="primary">rpsU</name>
    <name evidence="8" type="ORF">GYA55_14360</name>
</gene>
<dbReference type="AlphaFoldDB" id="A0A7X9FV34"/>
<dbReference type="GO" id="GO:0005840">
    <property type="term" value="C:ribosome"/>
    <property type="evidence" value="ECO:0007669"/>
    <property type="project" value="UniProtKB-KW"/>
</dbReference>
<evidence type="ECO:0000256" key="3">
    <source>
        <dbReference type="ARBA" id="ARBA00023274"/>
    </source>
</evidence>
<protein>
    <recommendedName>
        <fullName evidence="4 5">Small ribosomal subunit protein bS21</fullName>
    </recommendedName>
</protein>
<dbReference type="PRINTS" id="PR00976">
    <property type="entry name" value="RIBOSOMALS21"/>
</dbReference>
<dbReference type="HAMAP" id="MF_00358">
    <property type="entry name" value="Ribosomal_bS21"/>
    <property type="match status" value="1"/>
</dbReference>
<dbReference type="Pfam" id="PF01165">
    <property type="entry name" value="Ribosomal_S21"/>
    <property type="match status" value="1"/>
</dbReference>
<dbReference type="Proteomes" id="UP000524246">
    <property type="component" value="Unassembled WGS sequence"/>
</dbReference>
<evidence type="ECO:0000313" key="9">
    <source>
        <dbReference type="Proteomes" id="UP000524246"/>
    </source>
</evidence>
<evidence type="ECO:0000256" key="1">
    <source>
        <dbReference type="ARBA" id="ARBA00006640"/>
    </source>
</evidence>
<dbReference type="NCBIfam" id="TIGR00030">
    <property type="entry name" value="S21p"/>
    <property type="match status" value="1"/>
</dbReference>
<dbReference type="GO" id="GO:0003735">
    <property type="term" value="F:structural constituent of ribosome"/>
    <property type="evidence" value="ECO:0007669"/>
    <property type="project" value="InterPro"/>
</dbReference>
<comment type="caution">
    <text evidence="8">The sequence shown here is derived from an EMBL/GenBank/DDBJ whole genome shotgun (WGS) entry which is preliminary data.</text>
</comment>
<sequence>MEVVVEHNLEKAMKILKRKLIKEGLFKELKSRRYFEKPCERRKRKSKESIKKIRKEEARSKKNPYF</sequence>
<evidence type="ECO:0000256" key="7">
    <source>
        <dbReference type="SAM" id="MobiDB-lite"/>
    </source>
</evidence>
<dbReference type="PANTHER" id="PTHR21109:SF0">
    <property type="entry name" value="SMALL RIBOSOMAL SUBUNIT PROTEIN BS21M"/>
    <property type="match status" value="1"/>
</dbReference>
<evidence type="ECO:0000256" key="2">
    <source>
        <dbReference type="ARBA" id="ARBA00022980"/>
    </source>
</evidence>
<evidence type="ECO:0000256" key="5">
    <source>
        <dbReference type="HAMAP-Rule" id="MF_00358"/>
    </source>
</evidence>
<feature type="compositionally biased region" description="Basic and acidic residues" evidence="7">
    <location>
        <begin position="47"/>
        <end position="60"/>
    </location>
</feature>
<feature type="region of interest" description="Disordered" evidence="7">
    <location>
        <begin position="37"/>
        <end position="66"/>
    </location>
</feature>
<dbReference type="GO" id="GO:1990904">
    <property type="term" value="C:ribonucleoprotein complex"/>
    <property type="evidence" value="ECO:0007669"/>
    <property type="project" value="UniProtKB-KW"/>
</dbReference>
<organism evidence="8 9">
    <name type="scientific">SAR324 cluster bacterium</name>
    <dbReference type="NCBI Taxonomy" id="2024889"/>
    <lineage>
        <taxon>Bacteria</taxon>
        <taxon>Deltaproteobacteria</taxon>
        <taxon>SAR324 cluster</taxon>
    </lineage>
</organism>
<name>A0A7X9FV34_9DELT</name>
<dbReference type="PANTHER" id="PTHR21109">
    <property type="entry name" value="MITOCHONDRIAL 28S RIBOSOMAL PROTEIN S21"/>
    <property type="match status" value="1"/>
</dbReference>
<dbReference type="GO" id="GO:0006412">
    <property type="term" value="P:translation"/>
    <property type="evidence" value="ECO:0007669"/>
    <property type="project" value="UniProtKB-UniRule"/>
</dbReference>